<dbReference type="PANTHER" id="PTHR42732:SF3">
    <property type="entry name" value="HYDROLASE"/>
    <property type="match status" value="1"/>
</dbReference>
<keyword evidence="3" id="KW-0326">Glycosidase</keyword>
<dbReference type="InterPro" id="IPR036156">
    <property type="entry name" value="Beta-gal/glucu_dom_sf"/>
</dbReference>
<dbReference type="Gene3D" id="2.60.120.260">
    <property type="entry name" value="Galactose-binding domain-like"/>
    <property type="match status" value="1"/>
</dbReference>
<dbReference type="Pfam" id="PF00703">
    <property type="entry name" value="Glyco_hydro_2"/>
    <property type="match status" value="1"/>
</dbReference>
<gene>
    <name evidence="7" type="ORF">BAU18_000357</name>
</gene>
<accession>A0ABV0F0V8</accession>
<feature type="domain" description="Glycosyl hydrolases family 2 sugar binding" evidence="6">
    <location>
        <begin position="19"/>
        <end position="145"/>
    </location>
</feature>
<dbReference type="InterPro" id="IPR051913">
    <property type="entry name" value="GH2_Domain-Containing"/>
</dbReference>
<dbReference type="Proteomes" id="UP001429357">
    <property type="component" value="Unassembled WGS sequence"/>
</dbReference>
<comment type="caution">
    <text evidence="7">The sequence shown here is derived from an EMBL/GenBank/DDBJ whole genome shotgun (WGS) entry which is preliminary data.</text>
</comment>
<dbReference type="InterPro" id="IPR006103">
    <property type="entry name" value="Glyco_hydro_2_cat"/>
</dbReference>
<dbReference type="InterPro" id="IPR006102">
    <property type="entry name" value="Ig-like_GH2"/>
</dbReference>
<dbReference type="Pfam" id="PF02836">
    <property type="entry name" value="Glyco_hydro_2_C"/>
    <property type="match status" value="1"/>
</dbReference>
<evidence type="ECO:0000256" key="3">
    <source>
        <dbReference type="ARBA" id="ARBA00023295"/>
    </source>
</evidence>
<dbReference type="Pfam" id="PF02837">
    <property type="entry name" value="Glyco_hydro_2_N"/>
    <property type="match status" value="1"/>
</dbReference>
<keyword evidence="2" id="KW-0378">Hydrolase</keyword>
<organism evidence="7 8">
    <name type="scientific">Enterococcus diestrammenae</name>
    <dbReference type="NCBI Taxonomy" id="1155073"/>
    <lineage>
        <taxon>Bacteria</taxon>
        <taxon>Bacillati</taxon>
        <taxon>Bacillota</taxon>
        <taxon>Bacilli</taxon>
        <taxon>Lactobacillales</taxon>
        <taxon>Enterococcaceae</taxon>
        <taxon>Enterococcus</taxon>
    </lineage>
</organism>
<comment type="similarity">
    <text evidence="1">Belongs to the glycosyl hydrolase 2 family.</text>
</comment>
<keyword evidence="8" id="KW-1185">Reference proteome</keyword>
<dbReference type="Gene3D" id="2.60.40.10">
    <property type="entry name" value="Immunoglobulins"/>
    <property type="match status" value="1"/>
</dbReference>
<dbReference type="InterPro" id="IPR006104">
    <property type="entry name" value="Glyco_hydro_2_N"/>
</dbReference>
<evidence type="ECO:0000256" key="1">
    <source>
        <dbReference type="ARBA" id="ARBA00007401"/>
    </source>
</evidence>
<evidence type="ECO:0008006" key="9">
    <source>
        <dbReference type="Google" id="ProtNLM"/>
    </source>
</evidence>
<sequence>MTITRKLHPRPQFIRENWESLDGQWDFRFDDENQGLAEKWYEGFEKEMVITVPFTYETKASGIHQEEHHSVVWYRKHFTAEKTNQLLTLYFEGVDYETSVWINGYLAGTHQGAYERFSFDISAFVQAGENEIVLRAEDSMACEQPRGKQRWKKDNFGCWYVQNTGIWKSVWMEERQHSISLDMVKITPDLDGDQVTFQPRVITPAGFSDTVIFEAVITFAGAAVSEVRGSLHQKMQIFTSDTRLAEDPCWGTKVWSPADPNLYDVTFRLYDESDQLLDEVSSYFGMRKIHIQNGQILLNNTTLYQRLILDQGYWPESSITPPSVEALELDLQRIKELGYNGLRKHQKLEDERFLYLCDQMGMLVWSEMPSTYTYNDIAVENFVSEWQAIVKQYYNHPAIITWVPFNESWGIKDIAHNKAQQAFTETVYYLTKSYDPARPVITNDGWVHTISDIVTLHDYEEYGEMLAARYADKDAIVNNEIQFNKDFHAFADGYSYHGQPVIISEFGGIAFSTAEGAEWGYGHHVGNEAEFMNRFDKIHQAIQDLPYVVGYCYTQLTDVEQEVNGLLDVNRKPKLPVAPIVAINERRLK</sequence>
<reference evidence="7 8" key="2">
    <citation type="submission" date="2024-02" db="EMBL/GenBank/DDBJ databases">
        <title>The Genome Sequence of Enterococcus diestrammenae JM9A.</title>
        <authorList>
            <person name="Earl A."/>
            <person name="Manson A."/>
            <person name="Gilmore M."/>
            <person name="Sanders J."/>
            <person name="Shea T."/>
            <person name="Howe W."/>
            <person name="Livny J."/>
            <person name="Cuomo C."/>
            <person name="Neafsey D."/>
            <person name="Birren B."/>
        </authorList>
    </citation>
    <scope>NUCLEOTIDE SEQUENCE [LARGE SCALE GENOMIC DNA]</scope>
    <source>
        <strain evidence="7 8">JM9A</strain>
    </source>
</reference>
<dbReference type="SUPFAM" id="SSF49785">
    <property type="entry name" value="Galactose-binding domain-like"/>
    <property type="match status" value="1"/>
</dbReference>
<feature type="domain" description="Glycoside hydrolase family 2 catalytic" evidence="5">
    <location>
        <begin position="323"/>
        <end position="508"/>
    </location>
</feature>
<dbReference type="SUPFAM" id="SSF49303">
    <property type="entry name" value="beta-Galactosidase/glucuronidase domain"/>
    <property type="match status" value="1"/>
</dbReference>
<evidence type="ECO:0000313" key="7">
    <source>
        <dbReference type="EMBL" id="MEO1780806.1"/>
    </source>
</evidence>
<dbReference type="SUPFAM" id="SSF51445">
    <property type="entry name" value="(Trans)glycosidases"/>
    <property type="match status" value="1"/>
</dbReference>
<feature type="domain" description="Glycoside hydrolase family 2 immunoglobulin-like beta-sandwich" evidence="4">
    <location>
        <begin position="246"/>
        <end position="287"/>
    </location>
</feature>
<evidence type="ECO:0000259" key="5">
    <source>
        <dbReference type="Pfam" id="PF02836"/>
    </source>
</evidence>
<dbReference type="EMBL" id="MAEI02000001">
    <property type="protein sequence ID" value="MEO1780806.1"/>
    <property type="molecule type" value="Genomic_DNA"/>
</dbReference>
<dbReference type="InterPro" id="IPR008979">
    <property type="entry name" value="Galactose-bd-like_sf"/>
</dbReference>
<evidence type="ECO:0000256" key="2">
    <source>
        <dbReference type="ARBA" id="ARBA00022801"/>
    </source>
</evidence>
<dbReference type="PANTHER" id="PTHR42732">
    <property type="entry name" value="BETA-GALACTOSIDASE"/>
    <property type="match status" value="1"/>
</dbReference>
<dbReference type="RefSeq" id="WP_161869718.1">
    <property type="nucleotide sequence ID" value="NZ_MAEI02000001.1"/>
</dbReference>
<evidence type="ECO:0000313" key="8">
    <source>
        <dbReference type="Proteomes" id="UP001429357"/>
    </source>
</evidence>
<name>A0ABV0F0V8_9ENTE</name>
<reference evidence="8" key="1">
    <citation type="submission" date="2016-06" db="EMBL/GenBank/DDBJ databases">
        <title>Four novel species of enterococci isolated from chicken manure.</title>
        <authorList>
            <person name="Van Tyne D."/>
        </authorList>
    </citation>
    <scope>NUCLEOTIDE SEQUENCE [LARGE SCALE GENOMIC DNA]</scope>
    <source>
        <strain evidence="8">JM9A</strain>
    </source>
</reference>
<evidence type="ECO:0000259" key="6">
    <source>
        <dbReference type="Pfam" id="PF02837"/>
    </source>
</evidence>
<proteinExistence type="inferred from homology"/>
<dbReference type="InterPro" id="IPR013783">
    <property type="entry name" value="Ig-like_fold"/>
</dbReference>
<protein>
    <recommendedName>
        <fullName evidence="9">Beta-galactosidase</fullName>
    </recommendedName>
</protein>
<dbReference type="InterPro" id="IPR017853">
    <property type="entry name" value="GH"/>
</dbReference>
<evidence type="ECO:0000259" key="4">
    <source>
        <dbReference type="Pfam" id="PF00703"/>
    </source>
</evidence>
<dbReference type="Gene3D" id="3.20.20.80">
    <property type="entry name" value="Glycosidases"/>
    <property type="match status" value="1"/>
</dbReference>